<feature type="binding site" evidence="6">
    <location>
        <position position="234"/>
    </location>
    <ligand>
        <name>a divalent metal cation</name>
        <dbReference type="ChEBI" id="CHEBI:60240"/>
        <label>1</label>
    </ligand>
</feature>
<feature type="binding site" evidence="6">
    <location>
        <position position="107"/>
    </location>
    <ligand>
        <name>a divalent metal cation</name>
        <dbReference type="ChEBI" id="CHEBI:60240"/>
        <label>2</label>
        <note>catalytic</note>
    </ligand>
</feature>
<evidence type="ECO:0000256" key="2">
    <source>
        <dbReference type="ARBA" id="ARBA00022438"/>
    </source>
</evidence>
<dbReference type="GO" id="GO:0046872">
    <property type="term" value="F:metal ion binding"/>
    <property type="evidence" value="ECO:0007669"/>
    <property type="project" value="UniProtKB-UniRule"/>
</dbReference>
<dbReference type="InterPro" id="IPR000994">
    <property type="entry name" value="Pept_M24"/>
</dbReference>
<reference evidence="9 10" key="1">
    <citation type="journal article" date="2016" name="Nat. Commun.">
        <title>Thousands of microbial genomes shed light on interconnected biogeochemical processes in an aquifer system.</title>
        <authorList>
            <person name="Anantharaman K."/>
            <person name="Brown C.T."/>
            <person name="Hug L.A."/>
            <person name="Sharon I."/>
            <person name="Castelle C.J."/>
            <person name="Probst A.J."/>
            <person name="Thomas B.C."/>
            <person name="Singh A."/>
            <person name="Wilkins M.J."/>
            <person name="Karaoz U."/>
            <person name="Brodie E.L."/>
            <person name="Williams K.H."/>
            <person name="Hubbard S.S."/>
            <person name="Banfield J.F."/>
        </authorList>
    </citation>
    <scope>NUCLEOTIDE SEQUENCE [LARGE SCALE GENOMIC DNA]</scope>
</reference>
<feature type="binding site" evidence="6">
    <location>
        <position position="234"/>
    </location>
    <ligand>
        <name>a divalent metal cation</name>
        <dbReference type="ChEBI" id="CHEBI:60240"/>
        <label>2</label>
        <note>catalytic</note>
    </ligand>
</feature>
<evidence type="ECO:0000313" key="10">
    <source>
        <dbReference type="Proteomes" id="UP000176992"/>
    </source>
</evidence>
<evidence type="ECO:0000256" key="6">
    <source>
        <dbReference type="HAMAP-Rule" id="MF_01974"/>
    </source>
</evidence>
<dbReference type="InterPro" id="IPR036005">
    <property type="entry name" value="Creatinase/aminopeptidase-like"/>
</dbReference>
<dbReference type="Gene3D" id="3.90.230.10">
    <property type="entry name" value="Creatinase/methionine aminopeptidase superfamily"/>
    <property type="match status" value="1"/>
</dbReference>
<feature type="binding site" evidence="6">
    <location>
        <position position="170"/>
    </location>
    <ligand>
        <name>a divalent metal cation</name>
        <dbReference type="ChEBI" id="CHEBI:60240"/>
        <label>2</label>
        <note>catalytic</note>
    </ligand>
</feature>
<dbReference type="EC" id="3.4.11.18" evidence="6 7"/>
<feature type="domain" description="Peptidase M24" evidence="8">
    <location>
        <begin position="12"/>
        <end position="239"/>
    </location>
</feature>
<proteinExistence type="inferred from homology"/>
<keyword evidence="4 6" id="KW-0479">Metal-binding</keyword>
<evidence type="ECO:0000256" key="3">
    <source>
        <dbReference type="ARBA" id="ARBA00022670"/>
    </source>
</evidence>
<comment type="cofactor">
    <cofactor evidence="6">
        <name>Co(2+)</name>
        <dbReference type="ChEBI" id="CHEBI:48828"/>
    </cofactor>
    <cofactor evidence="6">
        <name>Zn(2+)</name>
        <dbReference type="ChEBI" id="CHEBI:29105"/>
    </cofactor>
    <cofactor evidence="6">
        <name>Mn(2+)</name>
        <dbReference type="ChEBI" id="CHEBI:29035"/>
    </cofactor>
    <cofactor evidence="6">
        <name>Fe(2+)</name>
        <dbReference type="ChEBI" id="CHEBI:29033"/>
    </cofactor>
    <text evidence="6">Binds 2 divalent metal cations per subunit. Has a high-affinity and a low affinity metal-binding site. The true nature of the physiological cofactor is under debate. The enzyme is active with cobalt, zinc, manganese or divalent iron ions. Most likely, methionine aminopeptidases function as mononuclear Fe(2+)-metalloproteases under physiological conditions, and the catalytically relevant metal-binding site has been assigned to the histidine-containing high-affinity site.</text>
</comment>
<dbReference type="Pfam" id="PF00557">
    <property type="entry name" value="Peptidase_M24"/>
    <property type="match status" value="1"/>
</dbReference>
<dbReference type="SUPFAM" id="SSF55920">
    <property type="entry name" value="Creatinase/aminopeptidase"/>
    <property type="match status" value="1"/>
</dbReference>
<dbReference type="PRINTS" id="PR00599">
    <property type="entry name" value="MAPEPTIDASE"/>
</dbReference>
<evidence type="ECO:0000256" key="4">
    <source>
        <dbReference type="ARBA" id="ARBA00022723"/>
    </source>
</evidence>
<feature type="binding site" evidence="6">
    <location>
        <position position="203"/>
    </location>
    <ligand>
        <name>a divalent metal cation</name>
        <dbReference type="ChEBI" id="CHEBI:60240"/>
        <label>2</label>
        <note>catalytic</note>
    </ligand>
</feature>
<dbReference type="EMBL" id="MFIV01000017">
    <property type="protein sequence ID" value="OGF99575.1"/>
    <property type="molecule type" value="Genomic_DNA"/>
</dbReference>
<dbReference type="GO" id="GO:0006508">
    <property type="term" value="P:proteolysis"/>
    <property type="evidence" value="ECO:0007669"/>
    <property type="project" value="UniProtKB-KW"/>
</dbReference>
<dbReference type="InterPro" id="IPR002467">
    <property type="entry name" value="Pept_M24A_MAP1"/>
</dbReference>
<feature type="binding site" evidence="6">
    <location>
        <position position="96"/>
    </location>
    <ligand>
        <name>a divalent metal cation</name>
        <dbReference type="ChEBI" id="CHEBI:60240"/>
        <label>1</label>
    </ligand>
</feature>
<dbReference type="HAMAP" id="MF_01974">
    <property type="entry name" value="MetAP_1"/>
    <property type="match status" value="1"/>
</dbReference>
<dbReference type="PANTHER" id="PTHR43330:SF27">
    <property type="entry name" value="METHIONINE AMINOPEPTIDASE"/>
    <property type="match status" value="1"/>
</dbReference>
<feature type="binding site" evidence="6">
    <location>
        <position position="177"/>
    </location>
    <ligand>
        <name>substrate</name>
    </ligand>
</feature>
<comment type="function">
    <text evidence="1 6">Removes the N-terminal methionine from nascent proteins. The N-terminal methionine is often cleaved when the second residue in the primary sequence is small and uncharged (Met-Ala-, Cys, Gly, Pro, Ser, Thr, or Val). Requires deformylation of the N(alpha)-formylated initiator methionine before it can be hydrolyzed.</text>
</comment>
<keyword evidence="5 6" id="KW-0378">Hydrolase</keyword>
<evidence type="ECO:0000256" key="7">
    <source>
        <dbReference type="RuleBase" id="RU003653"/>
    </source>
</evidence>
<name>A0A1F5YHB6_9BACT</name>
<feature type="binding site" evidence="6">
    <location>
        <position position="78"/>
    </location>
    <ligand>
        <name>substrate</name>
    </ligand>
</feature>
<feature type="binding site" evidence="6">
    <location>
        <position position="107"/>
    </location>
    <ligand>
        <name>a divalent metal cation</name>
        <dbReference type="ChEBI" id="CHEBI:60240"/>
        <label>1</label>
    </ligand>
</feature>
<evidence type="ECO:0000313" key="9">
    <source>
        <dbReference type="EMBL" id="OGF99575.1"/>
    </source>
</evidence>
<keyword evidence="2 6" id="KW-0031">Aminopeptidase</keyword>
<comment type="caution">
    <text evidence="9">The sequence shown here is derived from an EMBL/GenBank/DDBJ whole genome shotgun (WGS) entry which is preliminary data.</text>
</comment>
<organism evidence="9 10">
    <name type="scientific">Candidatus Glassbacteria bacterium GWA2_58_10</name>
    <dbReference type="NCBI Taxonomy" id="1817865"/>
    <lineage>
        <taxon>Bacteria</taxon>
        <taxon>Candidatus Glassiibacteriota</taxon>
    </lineage>
</organism>
<comment type="catalytic activity">
    <reaction evidence="6 7">
        <text>Release of N-terminal amino acids, preferentially methionine, from peptides and arylamides.</text>
        <dbReference type="EC" id="3.4.11.18"/>
    </reaction>
</comment>
<gene>
    <name evidence="6" type="primary">map</name>
    <name evidence="9" type="ORF">A2Z86_08380</name>
</gene>
<dbReference type="NCBIfam" id="TIGR00500">
    <property type="entry name" value="met_pdase_I"/>
    <property type="match status" value="1"/>
</dbReference>
<dbReference type="InterPro" id="IPR001714">
    <property type="entry name" value="Pept_M24_MAP"/>
</dbReference>
<dbReference type="GO" id="GO:0005829">
    <property type="term" value="C:cytosol"/>
    <property type="evidence" value="ECO:0007669"/>
    <property type="project" value="TreeGrafter"/>
</dbReference>
<dbReference type="GO" id="GO:0070006">
    <property type="term" value="F:metalloaminopeptidase activity"/>
    <property type="evidence" value="ECO:0007669"/>
    <property type="project" value="UniProtKB-UniRule"/>
</dbReference>
<comment type="subunit">
    <text evidence="6">Monomer.</text>
</comment>
<dbReference type="AlphaFoldDB" id="A0A1F5YHB6"/>
<keyword evidence="3 6" id="KW-0645">Protease</keyword>
<evidence type="ECO:0000256" key="5">
    <source>
        <dbReference type="ARBA" id="ARBA00022801"/>
    </source>
</evidence>
<evidence type="ECO:0000259" key="8">
    <source>
        <dbReference type="Pfam" id="PF00557"/>
    </source>
</evidence>
<evidence type="ECO:0000256" key="1">
    <source>
        <dbReference type="ARBA" id="ARBA00002521"/>
    </source>
</evidence>
<sequence length="249" mass="26788">MVFLKTRSEIDRIREAGKVVAEVLARIGEAVRPGVSTLELDELADSLIRSNPDCSAAFKGYGGFPNALCTSVNEEVVHGIPKKEKVLKEGDLVSLDVGVFRKGYFADAAATFSVGPPAERQRKLLDCTRRALSAGIEQAVDENRIGDIGAAVQKVAQSENFSVVRDLVGHGIGQNLHEDPQVPNFGIPKRGYLIKEGLVLAIEPMVNEGTHEIRTLADNWTVVTADGKLSVHFEHTVAIGPNGPEILTG</sequence>
<accession>A0A1F5YHB6</accession>
<comment type="similarity">
    <text evidence="6">Belongs to the peptidase M24A family. Methionine aminopeptidase type 1 subfamily.</text>
</comment>
<dbReference type="CDD" id="cd01086">
    <property type="entry name" value="MetAP1"/>
    <property type="match status" value="1"/>
</dbReference>
<dbReference type="PANTHER" id="PTHR43330">
    <property type="entry name" value="METHIONINE AMINOPEPTIDASE"/>
    <property type="match status" value="1"/>
</dbReference>
<dbReference type="Proteomes" id="UP000176992">
    <property type="component" value="Unassembled WGS sequence"/>
</dbReference>
<dbReference type="GO" id="GO:0004239">
    <property type="term" value="F:initiator methionyl aminopeptidase activity"/>
    <property type="evidence" value="ECO:0007669"/>
    <property type="project" value="UniProtKB-UniRule"/>
</dbReference>
<protein>
    <recommendedName>
        <fullName evidence="6 7">Methionine aminopeptidase</fullName>
        <shortName evidence="6">MAP</shortName>
        <shortName evidence="6">MetAP</shortName>
        <ecNumber evidence="6 7">3.4.11.18</ecNumber>
    </recommendedName>
    <alternativeName>
        <fullName evidence="6">Peptidase M</fullName>
    </alternativeName>
</protein>